<evidence type="ECO:0000313" key="1">
    <source>
        <dbReference type="EMBL" id="MFC5447493.1"/>
    </source>
</evidence>
<keyword evidence="2" id="KW-1185">Reference proteome</keyword>
<accession>A0ABW0K2K7</accession>
<reference evidence="2" key="1">
    <citation type="journal article" date="2019" name="Int. J. Syst. Evol. Microbiol.">
        <title>The Global Catalogue of Microorganisms (GCM) 10K type strain sequencing project: providing services to taxonomists for standard genome sequencing and annotation.</title>
        <authorList>
            <consortium name="The Broad Institute Genomics Platform"/>
            <consortium name="The Broad Institute Genome Sequencing Center for Infectious Disease"/>
            <person name="Wu L."/>
            <person name="Ma J."/>
        </authorList>
    </citation>
    <scope>NUCLEOTIDE SEQUENCE [LARGE SCALE GENOMIC DNA]</scope>
    <source>
        <strain evidence="2">KACC 11904</strain>
    </source>
</reference>
<proteinExistence type="predicted"/>
<dbReference type="RefSeq" id="WP_270884278.1">
    <property type="nucleotide sequence ID" value="NZ_JAQFVF010000065.1"/>
</dbReference>
<name>A0ABW0K2K7_9BACL</name>
<organism evidence="1 2">
    <name type="scientific">Paenibacillus aestuarii</name>
    <dbReference type="NCBI Taxonomy" id="516965"/>
    <lineage>
        <taxon>Bacteria</taxon>
        <taxon>Bacillati</taxon>
        <taxon>Bacillota</taxon>
        <taxon>Bacilli</taxon>
        <taxon>Bacillales</taxon>
        <taxon>Paenibacillaceae</taxon>
        <taxon>Paenibacillus</taxon>
    </lineage>
</organism>
<dbReference type="Proteomes" id="UP001596044">
    <property type="component" value="Unassembled WGS sequence"/>
</dbReference>
<protein>
    <submittedName>
        <fullName evidence="1">Uncharacterized protein</fullName>
    </submittedName>
</protein>
<sequence>MHWMISRAIFDVKVIRDFEHRADLLGECGGSPLRQFNVTIPNGRVILRKGNAKVPVSLFNSDGSECIDNVFTVGIATACTLGLINERRYNLQFDTVIREFTFFPKPVSRTTIATRIGNKVVES</sequence>
<evidence type="ECO:0000313" key="2">
    <source>
        <dbReference type="Proteomes" id="UP001596044"/>
    </source>
</evidence>
<comment type="caution">
    <text evidence="1">The sequence shown here is derived from an EMBL/GenBank/DDBJ whole genome shotgun (WGS) entry which is preliminary data.</text>
</comment>
<dbReference type="EMBL" id="JBHSMJ010000007">
    <property type="protein sequence ID" value="MFC5447493.1"/>
    <property type="molecule type" value="Genomic_DNA"/>
</dbReference>
<gene>
    <name evidence="1" type="ORF">ACFPOG_04440</name>
</gene>